<dbReference type="Proteomes" id="UP000507470">
    <property type="component" value="Unassembled WGS sequence"/>
</dbReference>
<proteinExistence type="predicted"/>
<name>A0A6J8C1A7_MYTCO</name>
<keyword evidence="2 3" id="KW-0040">ANK repeat</keyword>
<feature type="repeat" description="ANK" evidence="3">
    <location>
        <begin position="984"/>
        <end position="1016"/>
    </location>
</feature>
<dbReference type="InterPro" id="IPR036770">
    <property type="entry name" value="Ankyrin_rpt-contain_sf"/>
</dbReference>
<dbReference type="PROSITE" id="PS50088">
    <property type="entry name" value="ANK_REPEAT"/>
    <property type="match status" value="7"/>
</dbReference>
<dbReference type="Gene3D" id="1.25.40.20">
    <property type="entry name" value="Ankyrin repeat-containing domain"/>
    <property type="match status" value="4"/>
</dbReference>
<dbReference type="AlphaFoldDB" id="A0A6J8C1A7"/>
<feature type="repeat" description="ANK" evidence="3">
    <location>
        <begin position="570"/>
        <end position="598"/>
    </location>
</feature>
<dbReference type="SMART" id="SM00248">
    <property type="entry name" value="ANK"/>
    <property type="match status" value="11"/>
</dbReference>
<gene>
    <name evidence="5" type="ORF">MCOR_24541</name>
</gene>
<feature type="domain" description="DZIP3-like HEPN" evidence="4">
    <location>
        <begin position="53"/>
        <end position="151"/>
    </location>
</feature>
<dbReference type="PANTHER" id="PTHR24198:SF165">
    <property type="entry name" value="ANKYRIN REPEAT-CONTAINING PROTEIN-RELATED"/>
    <property type="match status" value="1"/>
</dbReference>
<feature type="repeat" description="ANK" evidence="3">
    <location>
        <begin position="871"/>
        <end position="903"/>
    </location>
</feature>
<keyword evidence="6" id="KW-1185">Reference proteome</keyword>
<evidence type="ECO:0000256" key="1">
    <source>
        <dbReference type="ARBA" id="ARBA00022737"/>
    </source>
</evidence>
<dbReference type="Pfam" id="PF00023">
    <property type="entry name" value="Ank"/>
    <property type="match status" value="2"/>
</dbReference>
<feature type="repeat" description="ANK" evidence="3">
    <location>
        <begin position="685"/>
        <end position="717"/>
    </location>
</feature>
<dbReference type="InterPro" id="IPR002110">
    <property type="entry name" value="Ankyrin_rpt"/>
</dbReference>
<evidence type="ECO:0000256" key="2">
    <source>
        <dbReference type="ARBA" id="ARBA00023043"/>
    </source>
</evidence>
<feature type="repeat" description="ANK" evidence="3">
    <location>
        <begin position="904"/>
        <end position="936"/>
    </location>
</feature>
<dbReference type="Pfam" id="PF12796">
    <property type="entry name" value="Ank_2"/>
    <property type="match status" value="3"/>
</dbReference>
<dbReference type="PROSITE" id="PS50297">
    <property type="entry name" value="ANK_REP_REGION"/>
    <property type="match status" value="7"/>
</dbReference>
<feature type="repeat" description="ANK" evidence="3">
    <location>
        <begin position="951"/>
        <end position="983"/>
    </location>
</feature>
<sequence length="1074" mass="123677">MSILKCHGIFSEVKTYNVGADSTLPRVPKKRKFEDDSNEDVKAKVPKTELIGTPSSETFDLTLMICLIKNLTKIQIEDELPFRGNDNVGAHLTTIKYYRNKIIHSSNRILIDLTFNKWWDETSKAIIQLGGMSFTERCRLAKERRMDRNDREILTEMRNMIGKIEPVPKGVRDVCNRRILESKKENVAHTRAMKRLTELVELHNVALAVGHPVAENLLQYILSLCKNPEEMKYFYDPDRTRIVIMENVVGDKTFDENKAMKWLELTKDIRVMLDKACCDFLASDYCLTNDERLNIANFYLTKDEIRLLKSSNVFSEFDYFPLLCQYYSRQKSGGVVEFFADPTEAVCADLSRLELFDQTALATLFLFVVCNNNIAESLFTEKIKIKPILENIADHFDLKSNFSIQAVKNKMVKLNNSYIRKRITEFSIIHDKIFDIYVNFFGRHMIDLTIDIAYRDIIRDNFVFNGLFGKFHKNELVVKIPLDKEQKYFDRLKKDIDNGFIRHVFANRNLQDSSFRSKFITQIVIANDKIDSLSDKVLFSIIMSMLDKKFYDIVAIFLTKEIQLNQLYSDGETPLFKAAKTGCTDVVQELLNQNADPNFHACFSWLNNVVKTYPGVTVTSIFKTINTALRYSPPFLFNIIFPVKNTFYMLSQPFTSSAHYRVIVKSYLDDSSSNIQSRVNRYEPYRVSPLHIASQIENTDIVKLLLSHNALPDYNPKCHKIASLMFTASSKGYTDIVHLLLENKLNFDVTVSKSNTLNMNGFSQLTLESFLYKAVEKGHYEVVKLLLNNHTMEFCQCHDHLSIRSPKTEYNKHFVFGNMVAVAILKDYIDIVQLLLEKDCITNFRDVKDVSILFKAICEEDNFSPNIVLENNESPLYRAGFLGHIEIVKVLLEYKSNPNTCKFDGKSPLFRASWEGHTEIVKLLLEHNSKPDITDYNGTSHEIDINVYNVDHKSPLFIATEYGQNEIVALLLKHNCNPNICDDSKTSPLMLATQNGDSELVKLLLEHNSNPNVCNKNKESPLFEAAQRGHSTIVNLLLDNNYDINLCNIDNELPLHVASRYGFTEIVQRLQNHK</sequence>
<evidence type="ECO:0000313" key="6">
    <source>
        <dbReference type="Proteomes" id="UP000507470"/>
    </source>
</evidence>
<keyword evidence="1" id="KW-0677">Repeat</keyword>
<evidence type="ECO:0000313" key="5">
    <source>
        <dbReference type="EMBL" id="CAC5389376.1"/>
    </source>
</evidence>
<dbReference type="InterPro" id="IPR041249">
    <property type="entry name" value="HEPN_DZIP3"/>
</dbReference>
<dbReference type="SUPFAM" id="SSF48403">
    <property type="entry name" value="Ankyrin repeat"/>
    <property type="match status" value="2"/>
</dbReference>
<dbReference type="EMBL" id="CACVKT020004335">
    <property type="protein sequence ID" value="CAC5389376.1"/>
    <property type="molecule type" value="Genomic_DNA"/>
</dbReference>
<reference evidence="5 6" key="1">
    <citation type="submission" date="2020-06" db="EMBL/GenBank/DDBJ databases">
        <authorList>
            <person name="Li R."/>
            <person name="Bekaert M."/>
        </authorList>
    </citation>
    <scope>NUCLEOTIDE SEQUENCE [LARGE SCALE GENOMIC DNA]</scope>
    <source>
        <strain evidence="6">wild</strain>
    </source>
</reference>
<dbReference type="PANTHER" id="PTHR24198">
    <property type="entry name" value="ANKYRIN REPEAT AND PROTEIN KINASE DOMAIN-CONTAINING PROTEIN"/>
    <property type="match status" value="1"/>
</dbReference>
<evidence type="ECO:0000259" key="4">
    <source>
        <dbReference type="Pfam" id="PF18738"/>
    </source>
</evidence>
<accession>A0A6J8C1A7</accession>
<feature type="repeat" description="ANK" evidence="3">
    <location>
        <begin position="1017"/>
        <end position="1049"/>
    </location>
</feature>
<organism evidence="5 6">
    <name type="scientific">Mytilus coruscus</name>
    <name type="common">Sea mussel</name>
    <dbReference type="NCBI Taxonomy" id="42192"/>
    <lineage>
        <taxon>Eukaryota</taxon>
        <taxon>Metazoa</taxon>
        <taxon>Spiralia</taxon>
        <taxon>Lophotrochozoa</taxon>
        <taxon>Mollusca</taxon>
        <taxon>Bivalvia</taxon>
        <taxon>Autobranchia</taxon>
        <taxon>Pteriomorphia</taxon>
        <taxon>Mytilida</taxon>
        <taxon>Mytiloidea</taxon>
        <taxon>Mytilidae</taxon>
        <taxon>Mytilinae</taxon>
        <taxon>Mytilus</taxon>
    </lineage>
</organism>
<protein>
    <recommendedName>
        <fullName evidence="4">DZIP3-like HEPN domain-containing protein</fullName>
    </recommendedName>
</protein>
<dbReference type="Pfam" id="PF18738">
    <property type="entry name" value="HEPN_DZIP3"/>
    <property type="match status" value="1"/>
</dbReference>
<dbReference type="OrthoDB" id="10348872at2759"/>
<evidence type="ECO:0000256" key="3">
    <source>
        <dbReference type="PROSITE-ProRule" id="PRU00023"/>
    </source>
</evidence>